<dbReference type="Proteomes" id="UP000216725">
    <property type="component" value="Unassembled WGS sequence"/>
</dbReference>
<organism evidence="2 3">
    <name type="scientific">Pseudoscardovia radai</name>
    <dbReference type="NCBI Taxonomy" id="987066"/>
    <lineage>
        <taxon>Bacteria</taxon>
        <taxon>Bacillati</taxon>
        <taxon>Actinomycetota</taxon>
        <taxon>Actinomycetes</taxon>
        <taxon>Bifidobacteriales</taxon>
        <taxon>Bifidobacteriaceae</taxon>
        <taxon>Pseudoscardovia</taxon>
    </lineage>
</organism>
<keyword evidence="1" id="KW-0472">Membrane</keyword>
<keyword evidence="1" id="KW-1133">Transmembrane helix</keyword>
<evidence type="ECO:0000256" key="1">
    <source>
        <dbReference type="SAM" id="Phobius"/>
    </source>
</evidence>
<feature type="transmembrane region" description="Helical" evidence="1">
    <location>
        <begin position="238"/>
        <end position="264"/>
    </location>
</feature>
<accession>A0A261EXA2</accession>
<gene>
    <name evidence="2" type="ORF">PSRA_1230</name>
</gene>
<comment type="caution">
    <text evidence="2">The sequence shown here is derived from an EMBL/GenBank/DDBJ whole genome shotgun (WGS) entry which is preliminary data.</text>
</comment>
<sequence length="517" mass="56910">MNTNAENLRWDVLGYPTNPIPGDTDEISRIALRYKTLYDTFAEMVRALQNLTDQTSSSRGQWVDEFLRKTDTLSNDLGAFANALEEVYLAVEKWEGELGAHIDSATRVVLRAAETYDSLQQKLYALQQAQLEFEKSQSDFQSLSTYDPEYRKAAEDFSNARNVVQRQSTFVSNYSADLENDRRDAEQIIESYRSDGHQIAITIADAEHYLPSESTLQRVIYSEGWDVTEKVLNIAANAAGLIAVAFGGWVVVAAGTIAVIAWLAKQTRENVKDGFSLHRLLVTDAADNIQLFLSVLPAGKLLWNAKAASNLSDGLSFCGYLNKETQLNDGLKLAKHYLSDLRINKQSARNVAALRDYATRMRSVSTDASATIERSANSAERKAKEIASSLKSRWSRQELTKGIQNIVSDFPIGKAGQHWKAWCNAARSSSTESDALVEAARQYGWEGISSVKSAKVALSLDEASDLAQLSKPLWNGSGSAPSPKESASKFANLCKNELLNGLTSAYVDAADGLVKAF</sequence>
<dbReference type="RefSeq" id="WP_094661041.1">
    <property type="nucleotide sequence ID" value="NZ_JBKZBO010000019.1"/>
</dbReference>
<keyword evidence="1" id="KW-0812">Transmembrane</keyword>
<reference evidence="2 3" key="1">
    <citation type="journal article" date="2017" name="BMC Genomics">
        <title>Comparative genomic and phylogenomic analyses of the Bifidobacteriaceae family.</title>
        <authorList>
            <person name="Lugli G.A."/>
            <person name="Milani C."/>
            <person name="Turroni F."/>
            <person name="Duranti S."/>
            <person name="Mancabelli L."/>
            <person name="Mangifesta M."/>
            <person name="Ferrario C."/>
            <person name="Modesto M."/>
            <person name="Mattarelli P."/>
            <person name="Jiri K."/>
            <person name="van Sinderen D."/>
            <person name="Ventura M."/>
        </authorList>
    </citation>
    <scope>NUCLEOTIDE SEQUENCE [LARGE SCALE GENOMIC DNA]</scope>
    <source>
        <strain evidence="2 3">DSM 24742</strain>
    </source>
</reference>
<keyword evidence="3" id="KW-1185">Reference proteome</keyword>
<evidence type="ECO:0000313" key="2">
    <source>
        <dbReference type="EMBL" id="OZG51286.1"/>
    </source>
</evidence>
<name>A0A261EXA2_9BIFI</name>
<dbReference type="AlphaFoldDB" id="A0A261EXA2"/>
<evidence type="ECO:0000313" key="3">
    <source>
        <dbReference type="Proteomes" id="UP000216725"/>
    </source>
</evidence>
<dbReference type="OrthoDB" id="4336761at2"/>
<dbReference type="EMBL" id="MWWR01000009">
    <property type="protein sequence ID" value="OZG51286.1"/>
    <property type="molecule type" value="Genomic_DNA"/>
</dbReference>
<proteinExistence type="predicted"/>
<protein>
    <submittedName>
        <fullName evidence="2">Uncharacterized protein</fullName>
    </submittedName>
</protein>